<sequence>MSSSINVKPTLKLDTSQQMPPPSNPENPRPILKLNTASRQASFSGDVGTPTPSGESRKIKIKISSQPSTPAATPVAQTPSLTKSKAGRTSKPTQKLVESKKRAYDSDEDQPLSVTRNESNRPNKTIKIKPTVSSKPEKGSHTVSTPISTIKFKPRGEPVEHHPGDAYDSEASDREVDPVRETTFILRVMPGASADYLKKALSEGTIGIPKQNGGADFGVQFLDAKQRRAMVTIDGIHYAAVLVQLPTITEAMKSWDRKNMMKNSDIVEMLLCFATVKNEAEAKTIALPPMVTKNDYKWPHGLTPPMHDAVHRRFRKTMSEKQWQSTASQVAKLLEDDANALESHAEYVYDDEDGSGDSDDDDDEEDAEGEVEQDYFGANATAHIDAEDDAEDDEMLAAMEAELAESGVHHEEPAAGTPAMQLEAQTPMTLDANTPAAMQEIISEEDEDDDDDDEDMEDGDDEDVDEEQLVAERERKEKLDEIEHLKKSLDETLRQLSEVTAPILKKRVLLTKANLEKEIAVKKAALGLTDED</sequence>
<keyword evidence="5" id="KW-0539">Nucleus</keyword>
<dbReference type="GO" id="GO:0005669">
    <property type="term" value="C:transcription factor TFIID complex"/>
    <property type="evidence" value="ECO:0007669"/>
    <property type="project" value="InterPro"/>
</dbReference>
<dbReference type="AlphaFoldDB" id="A0AAX6M781"/>
<dbReference type="InterPro" id="IPR006751">
    <property type="entry name" value="TAFII55_prot_cons_reg"/>
</dbReference>
<dbReference type="GO" id="GO:0051123">
    <property type="term" value="P:RNA polymerase II preinitiation complex assembly"/>
    <property type="evidence" value="ECO:0007669"/>
    <property type="project" value="TreeGrafter"/>
</dbReference>
<proteinExistence type="inferred from homology"/>
<evidence type="ECO:0000256" key="3">
    <source>
        <dbReference type="ARBA" id="ARBA00023015"/>
    </source>
</evidence>
<dbReference type="PANTHER" id="PTHR12228:SF0">
    <property type="entry name" value="TATA-BOX BINDING PROTEIN ASSOCIATED FACTOR 7"/>
    <property type="match status" value="1"/>
</dbReference>
<feature type="compositionally biased region" description="Acidic residues" evidence="6">
    <location>
        <begin position="442"/>
        <end position="469"/>
    </location>
</feature>
<evidence type="ECO:0000259" key="7">
    <source>
        <dbReference type="SMART" id="SM01370"/>
    </source>
</evidence>
<dbReference type="PANTHER" id="PTHR12228">
    <property type="entry name" value="TRANSCRIPTION INITIATION FACTOR TFIID 55 KD SUBUNIT-RELATED"/>
    <property type="match status" value="1"/>
</dbReference>
<name>A0AAX6M781_9PEZI</name>
<dbReference type="Proteomes" id="UP001369815">
    <property type="component" value="Unassembled WGS sequence"/>
</dbReference>
<feature type="region of interest" description="Disordered" evidence="6">
    <location>
        <begin position="422"/>
        <end position="476"/>
    </location>
</feature>
<keyword evidence="9" id="KW-1185">Reference proteome</keyword>
<reference evidence="8 9" key="1">
    <citation type="journal article" date="2024" name="Front Chem Biol">
        <title>Unveiling the potential of Daldinia eschscholtzii MFLUCC 19-0629 through bioactivity and bioinformatics studies for enhanced sustainable agriculture production.</title>
        <authorList>
            <person name="Brooks S."/>
            <person name="Weaver J.A."/>
            <person name="Klomchit A."/>
            <person name="Alharthi S.A."/>
            <person name="Onlamun T."/>
            <person name="Nurani R."/>
            <person name="Vong T.K."/>
            <person name="Alberti F."/>
            <person name="Greco C."/>
        </authorList>
    </citation>
    <scope>NUCLEOTIDE SEQUENCE [LARGE SCALE GENOMIC DNA]</scope>
    <source>
        <strain evidence="8">MFLUCC 19-0629</strain>
    </source>
</reference>
<dbReference type="EMBL" id="JBANMG010000010">
    <property type="protein sequence ID" value="KAK6948304.1"/>
    <property type="molecule type" value="Genomic_DNA"/>
</dbReference>
<keyword evidence="3" id="KW-0805">Transcription regulation</keyword>
<keyword evidence="4" id="KW-0804">Transcription</keyword>
<feature type="compositionally biased region" description="Polar residues" evidence="6">
    <location>
        <begin position="423"/>
        <end position="432"/>
    </location>
</feature>
<evidence type="ECO:0000256" key="6">
    <source>
        <dbReference type="SAM" id="MobiDB-lite"/>
    </source>
</evidence>
<feature type="domain" description="TAFII55 protein conserved region" evidence="7">
    <location>
        <begin position="180"/>
        <end position="342"/>
    </location>
</feature>
<evidence type="ECO:0000256" key="4">
    <source>
        <dbReference type="ARBA" id="ARBA00023163"/>
    </source>
</evidence>
<gene>
    <name evidence="8" type="ORF">Daesc_010069</name>
</gene>
<organism evidence="8 9">
    <name type="scientific">Daldinia eschscholtzii</name>
    <dbReference type="NCBI Taxonomy" id="292717"/>
    <lineage>
        <taxon>Eukaryota</taxon>
        <taxon>Fungi</taxon>
        <taxon>Dikarya</taxon>
        <taxon>Ascomycota</taxon>
        <taxon>Pezizomycotina</taxon>
        <taxon>Sordariomycetes</taxon>
        <taxon>Xylariomycetidae</taxon>
        <taxon>Xylariales</taxon>
        <taxon>Hypoxylaceae</taxon>
        <taxon>Daldinia</taxon>
    </lineage>
</organism>
<comment type="caution">
    <text evidence="8">The sequence shown here is derived from an EMBL/GenBank/DDBJ whole genome shotgun (WGS) entry which is preliminary data.</text>
</comment>
<feature type="region of interest" description="Disordered" evidence="6">
    <location>
        <begin position="346"/>
        <end position="378"/>
    </location>
</feature>
<evidence type="ECO:0000256" key="2">
    <source>
        <dbReference type="ARBA" id="ARBA00009368"/>
    </source>
</evidence>
<feature type="compositionally biased region" description="Basic and acidic residues" evidence="6">
    <location>
        <begin position="154"/>
        <end position="175"/>
    </location>
</feature>
<evidence type="ECO:0000256" key="5">
    <source>
        <dbReference type="ARBA" id="ARBA00023242"/>
    </source>
</evidence>
<dbReference type="Pfam" id="PF04658">
    <property type="entry name" value="TAFII55_N"/>
    <property type="match status" value="1"/>
</dbReference>
<dbReference type="SMART" id="SM01370">
    <property type="entry name" value="TAFII55_N"/>
    <property type="match status" value="1"/>
</dbReference>
<evidence type="ECO:0000256" key="1">
    <source>
        <dbReference type="ARBA" id="ARBA00004123"/>
    </source>
</evidence>
<comment type="subcellular location">
    <subcellularLocation>
        <location evidence="1">Nucleus</location>
    </subcellularLocation>
</comment>
<dbReference type="GO" id="GO:0016251">
    <property type="term" value="F:RNA polymerase II general transcription initiation factor activity"/>
    <property type="evidence" value="ECO:0007669"/>
    <property type="project" value="TreeGrafter"/>
</dbReference>
<feature type="compositionally biased region" description="Acidic residues" evidence="6">
    <location>
        <begin position="348"/>
        <end position="373"/>
    </location>
</feature>
<feature type="region of interest" description="Disordered" evidence="6">
    <location>
        <begin position="1"/>
        <end position="175"/>
    </location>
</feature>
<feature type="compositionally biased region" description="Polar residues" evidence="6">
    <location>
        <begin position="63"/>
        <end position="83"/>
    </location>
</feature>
<comment type="similarity">
    <text evidence="2">Belongs to the TAF7 family.</text>
</comment>
<dbReference type="CDD" id="cd08047">
    <property type="entry name" value="TAF7"/>
    <property type="match status" value="1"/>
</dbReference>
<feature type="compositionally biased region" description="Polar residues" evidence="6">
    <location>
        <begin position="112"/>
        <end position="123"/>
    </location>
</feature>
<protein>
    <recommendedName>
        <fullName evidence="7">TAFII55 protein conserved region domain-containing protein</fullName>
    </recommendedName>
</protein>
<evidence type="ECO:0000313" key="9">
    <source>
        <dbReference type="Proteomes" id="UP001369815"/>
    </source>
</evidence>
<dbReference type="InterPro" id="IPR037817">
    <property type="entry name" value="TAF7"/>
</dbReference>
<feature type="compositionally biased region" description="Pro residues" evidence="6">
    <location>
        <begin position="19"/>
        <end position="28"/>
    </location>
</feature>
<accession>A0AAX6M781</accession>
<evidence type="ECO:0000313" key="8">
    <source>
        <dbReference type="EMBL" id="KAK6948304.1"/>
    </source>
</evidence>
<feature type="compositionally biased region" description="Polar residues" evidence="6">
    <location>
        <begin position="1"/>
        <end position="18"/>
    </location>
</feature>